<dbReference type="EMBL" id="CP071250">
    <property type="protein sequence ID" value="UUF08448.1"/>
    <property type="molecule type" value="Genomic_DNA"/>
</dbReference>
<evidence type="ECO:0000313" key="1">
    <source>
        <dbReference type="EMBL" id="UUF08448.1"/>
    </source>
</evidence>
<sequence>MNQMRRFASKEDLEAFVDPLFTSDELKERAIRYKELPPAAFAKKERALWARPVTFHLKGKTFTLQLNKCTNPFCVNYGLPQERFNHLKGKPSRYKIVGGGTKEIPFIECTIQSGTINQPSLSNKSILISNWSVAEEIIRLTTINSVVPNIFELIYHHEGCEHAEETPHTHPKNFYKRGKSKVGAQRYQCKICKKTTNEQPKQNQSFSYHQQRHEEVFNLFHDMMNRTPVIGALRKNNIGAGTYYHKMEWIYRKCLEFLERHETNVLENKEFSSLYLNTDALLYHLNYKRLKSDGTKINRKDDRLPTTHVYTTADVLSGYVFRADVAYDFNITLEEIEQDTLTYFCDHTASYLRKNDRLHHEYAPQPPTPFDTQTEEEYQQERKLFKDKENYVSGLHVKPNYTCFAHFWLLKQNLKAKNYYFVTDQDPTIQSAIHRIFSDEIKTKQSHIITCQVDKSLTLENARSAYFKHKNELQKWAKDWGFSDLPISEQVRIYLEEELAYHEFYEEKVIDGVFHPYAGVNPLEFPYPFMDEGNRYLTCLTDVRDMEIEELAKILARINGRAIDDFFQKIHRSISVLERPLTTARGDGKSYVYSNYNPRYAQYLITILRVYYNFCLPNKRYGEEKTPAQRLGITDKVFTIKDIIYFK</sequence>
<proteinExistence type="predicted"/>
<protein>
    <submittedName>
        <fullName evidence="1">Insertion element protein</fullName>
    </submittedName>
</protein>
<dbReference type="RefSeq" id="WP_212724162.1">
    <property type="nucleotide sequence ID" value="NZ_CP071250.1"/>
</dbReference>
<name>A0A9Q9CH53_9FIRM</name>
<evidence type="ECO:0000313" key="2">
    <source>
        <dbReference type="Proteomes" id="UP001058072"/>
    </source>
</evidence>
<organism evidence="1 2">
    <name type="scientific">Turicibacter bilis</name>
    <dbReference type="NCBI Taxonomy" id="2735723"/>
    <lineage>
        <taxon>Bacteria</taxon>
        <taxon>Bacillati</taxon>
        <taxon>Bacillota</taxon>
        <taxon>Erysipelotrichia</taxon>
        <taxon>Erysipelotrichales</taxon>
        <taxon>Turicibacteraceae</taxon>
        <taxon>Turicibacter</taxon>
    </lineage>
</organism>
<reference evidence="1" key="1">
    <citation type="submission" date="2021-03" db="EMBL/GenBank/DDBJ databases">
        <title>Comparative Genomics and Metabolomics in the genus Turicibacter.</title>
        <authorList>
            <person name="Maki J."/>
            <person name="Looft T."/>
        </authorList>
    </citation>
    <scope>NUCLEOTIDE SEQUENCE</scope>
    <source>
        <strain evidence="1">ISU324</strain>
    </source>
</reference>
<accession>A0A9Q9CH53</accession>
<gene>
    <name evidence="1" type="ORF">J0J70_12915</name>
</gene>
<dbReference type="AlphaFoldDB" id="A0A9Q9CH53"/>
<dbReference type="Proteomes" id="UP001058072">
    <property type="component" value="Chromosome"/>
</dbReference>